<gene>
    <name evidence="2" type="ORF">g.41287</name>
</gene>
<name>A0A1B6DE78_9HEMI</name>
<dbReference type="PRINTS" id="PR00422">
    <property type="entry name" value="TRANSFERRIN"/>
</dbReference>
<protein>
    <recommendedName>
        <fullName evidence="1">Transferrin-like domain-containing protein</fullName>
    </recommendedName>
</protein>
<dbReference type="InterPro" id="IPR001156">
    <property type="entry name" value="Transferrin-like_dom"/>
</dbReference>
<sequence length="130" mass="14650">MLSYEHAKPYFGDNALSTFQLICQNGDRQILDKYATCNFGSIPPHMILASSELSAVERDDILFALLSSADLYSKHPDYFRMFGDYEGQHDVLFKNIATGLESVGDELPSLKEYSNVLKELNTCVNEEKNS</sequence>
<dbReference type="EMBL" id="GEDC01013356">
    <property type="protein sequence ID" value="JAS23942.1"/>
    <property type="molecule type" value="Transcribed_RNA"/>
</dbReference>
<feature type="domain" description="Transferrin-like" evidence="1">
    <location>
        <begin position="1"/>
        <end position="122"/>
    </location>
</feature>
<dbReference type="Pfam" id="PF00405">
    <property type="entry name" value="Transferrin"/>
    <property type="match status" value="1"/>
</dbReference>
<organism evidence="2">
    <name type="scientific">Clastoptera arizonana</name>
    <name type="common">Arizona spittle bug</name>
    <dbReference type="NCBI Taxonomy" id="38151"/>
    <lineage>
        <taxon>Eukaryota</taxon>
        <taxon>Metazoa</taxon>
        <taxon>Ecdysozoa</taxon>
        <taxon>Arthropoda</taxon>
        <taxon>Hexapoda</taxon>
        <taxon>Insecta</taxon>
        <taxon>Pterygota</taxon>
        <taxon>Neoptera</taxon>
        <taxon>Paraneoptera</taxon>
        <taxon>Hemiptera</taxon>
        <taxon>Auchenorrhyncha</taxon>
        <taxon>Cercopoidea</taxon>
        <taxon>Clastopteridae</taxon>
        <taxon>Clastoptera</taxon>
    </lineage>
</organism>
<evidence type="ECO:0000259" key="1">
    <source>
        <dbReference type="PROSITE" id="PS51408"/>
    </source>
</evidence>
<dbReference type="AlphaFoldDB" id="A0A1B6DE78"/>
<proteinExistence type="predicted"/>
<accession>A0A1B6DE78</accession>
<dbReference type="Gene3D" id="3.40.190.10">
    <property type="entry name" value="Periplasmic binding protein-like II"/>
    <property type="match status" value="2"/>
</dbReference>
<dbReference type="PROSITE" id="PS51408">
    <property type="entry name" value="TRANSFERRIN_LIKE_4"/>
    <property type="match status" value="1"/>
</dbReference>
<evidence type="ECO:0000313" key="2">
    <source>
        <dbReference type="EMBL" id="JAS23942.1"/>
    </source>
</evidence>
<dbReference type="SUPFAM" id="SSF53850">
    <property type="entry name" value="Periplasmic binding protein-like II"/>
    <property type="match status" value="1"/>
</dbReference>
<reference evidence="2" key="1">
    <citation type="submission" date="2015-12" db="EMBL/GenBank/DDBJ databases">
        <title>De novo transcriptome assembly of four potential Pierce s Disease insect vectors from Arizona vineyards.</title>
        <authorList>
            <person name="Tassone E.E."/>
        </authorList>
    </citation>
    <scope>NUCLEOTIDE SEQUENCE</scope>
</reference>